<dbReference type="OrthoDB" id="7663575at2759"/>
<proteinExistence type="inferred from homology"/>
<evidence type="ECO:0000313" key="12">
    <source>
        <dbReference type="Proteomes" id="UP000215335"/>
    </source>
</evidence>
<dbReference type="InterPro" id="IPR004117">
    <property type="entry name" value="7tm6_olfct_rcpt"/>
</dbReference>
<dbReference type="EMBL" id="NNAY01000012">
    <property type="protein sequence ID" value="OXU32016.1"/>
    <property type="molecule type" value="Genomic_DNA"/>
</dbReference>
<keyword evidence="6 10" id="KW-1133">Transmembrane helix</keyword>
<keyword evidence="4 10" id="KW-0812">Transmembrane</keyword>
<dbReference type="PANTHER" id="PTHR21137">
    <property type="entry name" value="ODORANT RECEPTOR"/>
    <property type="match status" value="1"/>
</dbReference>
<evidence type="ECO:0000256" key="8">
    <source>
        <dbReference type="ARBA" id="ARBA00023170"/>
    </source>
</evidence>
<dbReference type="PANTHER" id="PTHR21137:SF35">
    <property type="entry name" value="ODORANT RECEPTOR 19A-RELATED"/>
    <property type="match status" value="1"/>
</dbReference>
<keyword evidence="8 10" id="KW-0675">Receptor</keyword>
<name>A0A232FMP4_9HYME</name>
<evidence type="ECO:0000256" key="2">
    <source>
        <dbReference type="ARBA" id="ARBA00022475"/>
    </source>
</evidence>
<evidence type="ECO:0000256" key="9">
    <source>
        <dbReference type="ARBA" id="ARBA00023224"/>
    </source>
</evidence>
<dbReference type="GO" id="GO:0004984">
    <property type="term" value="F:olfactory receptor activity"/>
    <property type="evidence" value="ECO:0007669"/>
    <property type="project" value="InterPro"/>
</dbReference>
<feature type="transmembrane region" description="Helical" evidence="10">
    <location>
        <begin position="42"/>
        <end position="62"/>
    </location>
</feature>
<evidence type="ECO:0000256" key="6">
    <source>
        <dbReference type="ARBA" id="ARBA00022989"/>
    </source>
</evidence>
<comment type="caution">
    <text evidence="10">Lacks conserved residue(s) required for the propagation of feature annotation.</text>
</comment>
<evidence type="ECO:0000256" key="7">
    <source>
        <dbReference type="ARBA" id="ARBA00023136"/>
    </source>
</evidence>
<dbReference type="AlphaFoldDB" id="A0A232FMP4"/>
<protein>
    <recommendedName>
        <fullName evidence="10">Odorant receptor</fullName>
    </recommendedName>
</protein>
<dbReference type="STRING" id="543379.A0A232FMP4"/>
<keyword evidence="2" id="KW-1003">Cell membrane</keyword>
<organism evidence="11 12">
    <name type="scientific">Trichomalopsis sarcophagae</name>
    <dbReference type="NCBI Taxonomy" id="543379"/>
    <lineage>
        <taxon>Eukaryota</taxon>
        <taxon>Metazoa</taxon>
        <taxon>Ecdysozoa</taxon>
        <taxon>Arthropoda</taxon>
        <taxon>Hexapoda</taxon>
        <taxon>Insecta</taxon>
        <taxon>Pterygota</taxon>
        <taxon>Neoptera</taxon>
        <taxon>Endopterygota</taxon>
        <taxon>Hymenoptera</taxon>
        <taxon>Apocrita</taxon>
        <taxon>Proctotrupomorpha</taxon>
        <taxon>Chalcidoidea</taxon>
        <taxon>Pteromalidae</taxon>
        <taxon>Pteromalinae</taxon>
        <taxon>Trichomalopsis</taxon>
    </lineage>
</organism>
<comment type="caution">
    <text evidence="11">The sequence shown here is derived from an EMBL/GenBank/DDBJ whole genome shotgun (WGS) entry which is preliminary data.</text>
</comment>
<evidence type="ECO:0000256" key="3">
    <source>
        <dbReference type="ARBA" id="ARBA00022606"/>
    </source>
</evidence>
<keyword evidence="7 10" id="KW-0472">Membrane</keyword>
<keyword evidence="9 10" id="KW-0807">Transducer</keyword>
<evidence type="ECO:0000313" key="11">
    <source>
        <dbReference type="EMBL" id="OXU32016.1"/>
    </source>
</evidence>
<keyword evidence="5 10" id="KW-0552">Olfaction</keyword>
<dbReference type="GO" id="GO:0005549">
    <property type="term" value="F:odorant binding"/>
    <property type="evidence" value="ECO:0007669"/>
    <property type="project" value="InterPro"/>
</dbReference>
<gene>
    <name evidence="11" type="ORF">TSAR_001178</name>
</gene>
<evidence type="ECO:0000256" key="1">
    <source>
        <dbReference type="ARBA" id="ARBA00004651"/>
    </source>
</evidence>
<comment type="subcellular location">
    <subcellularLocation>
        <location evidence="1 10">Cell membrane</location>
        <topology evidence="1 10">Multi-pass membrane protein</topology>
    </subcellularLocation>
</comment>
<feature type="transmembrane region" description="Helical" evidence="10">
    <location>
        <begin position="285"/>
        <end position="308"/>
    </location>
</feature>
<reference evidence="11 12" key="1">
    <citation type="journal article" date="2017" name="Curr. Biol.">
        <title>The Evolution of Venom by Co-option of Single-Copy Genes.</title>
        <authorList>
            <person name="Martinson E.O."/>
            <person name="Mrinalini"/>
            <person name="Kelkar Y.D."/>
            <person name="Chang C.H."/>
            <person name="Werren J.H."/>
        </authorList>
    </citation>
    <scope>NUCLEOTIDE SEQUENCE [LARGE SCALE GENOMIC DNA]</scope>
    <source>
        <strain evidence="11 12">Alberta</strain>
        <tissue evidence="11">Whole body</tissue>
    </source>
</reference>
<sequence length="415" mass="48265">MSQPTEDDLEYYFAFNLKLLSLVGFKCSLDKKEKGLGFVNKLPSYIMCIQGTILSLFEVYLLRDIYKDEDKTVVMQVLSQGVENTLNVCKGFFLAYSIERMENVLQEIKFLWNTYRPSPDNRKIILAEAQQTYSYCKIYFCVLASCCTSYFLCYLPALLYTFTMYFSKLAQQYRDRQANNYTYDFSQRLLLLKYPFDIPSIPIYFLVELQEGFYLFYAAALFFVSGDTLFAQTVTHICLQFKILKFDIDAMFNPENTGEKDHLNLVTFVKRHRDLLRVCALIEEVFSPIILSMMLLSSIALCVDLVGIRGTMEKNNYEETAVVITLMMLTLLQILFYCTFAEKITEETRSLADTMYGCNWTMKNNKLGLYIHLMILRAQKPFQCTAYGFFPIGHSQLTTIINTAFSYYMMLQTTS</sequence>
<comment type="similarity">
    <text evidence="10">Belongs to the insect chemoreceptor superfamily. Heteromeric odorant receptor channel (TC 1.A.69) family.</text>
</comment>
<evidence type="ECO:0000256" key="10">
    <source>
        <dbReference type="RuleBase" id="RU351113"/>
    </source>
</evidence>
<keyword evidence="12" id="KW-1185">Reference proteome</keyword>
<dbReference type="GO" id="GO:0007165">
    <property type="term" value="P:signal transduction"/>
    <property type="evidence" value="ECO:0007669"/>
    <property type="project" value="UniProtKB-KW"/>
</dbReference>
<evidence type="ECO:0000256" key="5">
    <source>
        <dbReference type="ARBA" id="ARBA00022725"/>
    </source>
</evidence>
<dbReference type="GO" id="GO:0005886">
    <property type="term" value="C:plasma membrane"/>
    <property type="evidence" value="ECO:0007669"/>
    <property type="project" value="UniProtKB-SubCell"/>
</dbReference>
<feature type="transmembrane region" description="Helical" evidence="10">
    <location>
        <begin position="138"/>
        <end position="159"/>
    </location>
</feature>
<dbReference type="Proteomes" id="UP000215335">
    <property type="component" value="Unassembled WGS sequence"/>
</dbReference>
<evidence type="ECO:0000256" key="4">
    <source>
        <dbReference type="ARBA" id="ARBA00022692"/>
    </source>
</evidence>
<accession>A0A232FMP4</accession>
<dbReference type="Pfam" id="PF02949">
    <property type="entry name" value="7tm_6"/>
    <property type="match status" value="1"/>
</dbReference>
<keyword evidence="3 10" id="KW-0716">Sensory transduction</keyword>
<feature type="transmembrane region" description="Helical" evidence="10">
    <location>
        <begin position="320"/>
        <end position="340"/>
    </location>
</feature>